<reference evidence="1" key="1">
    <citation type="submission" date="2020-08" db="EMBL/GenBank/DDBJ databases">
        <title>Multicomponent nature underlies the extraordinary mechanical properties of spider dragline silk.</title>
        <authorList>
            <person name="Kono N."/>
            <person name="Nakamura H."/>
            <person name="Mori M."/>
            <person name="Yoshida Y."/>
            <person name="Ohtoshi R."/>
            <person name="Malay A.D."/>
            <person name="Moran D.A.P."/>
            <person name="Tomita M."/>
            <person name="Numata K."/>
            <person name="Arakawa K."/>
        </authorList>
    </citation>
    <scope>NUCLEOTIDE SEQUENCE</scope>
</reference>
<organism evidence="1 2">
    <name type="scientific">Trichonephila inaurata madagascariensis</name>
    <dbReference type="NCBI Taxonomy" id="2747483"/>
    <lineage>
        <taxon>Eukaryota</taxon>
        <taxon>Metazoa</taxon>
        <taxon>Ecdysozoa</taxon>
        <taxon>Arthropoda</taxon>
        <taxon>Chelicerata</taxon>
        <taxon>Arachnida</taxon>
        <taxon>Araneae</taxon>
        <taxon>Araneomorphae</taxon>
        <taxon>Entelegynae</taxon>
        <taxon>Araneoidea</taxon>
        <taxon>Nephilidae</taxon>
        <taxon>Trichonephila</taxon>
        <taxon>Trichonephila inaurata</taxon>
    </lineage>
</organism>
<name>A0A8X6Y3X7_9ARAC</name>
<proteinExistence type="predicted"/>
<dbReference type="OrthoDB" id="6472424at2759"/>
<dbReference type="EMBL" id="BMAV01015157">
    <property type="protein sequence ID" value="GFY64231.1"/>
    <property type="molecule type" value="Genomic_DNA"/>
</dbReference>
<accession>A0A8X6Y3X7</accession>
<evidence type="ECO:0000313" key="2">
    <source>
        <dbReference type="Proteomes" id="UP000886998"/>
    </source>
</evidence>
<dbReference type="AlphaFoldDB" id="A0A8X6Y3X7"/>
<protein>
    <submittedName>
        <fullName evidence="1">Uncharacterized protein</fullName>
    </submittedName>
</protein>
<dbReference type="Proteomes" id="UP000886998">
    <property type="component" value="Unassembled WGS sequence"/>
</dbReference>
<comment type="caution">
    <text evidence="1">The sequence shown here is derived from an EMBL/GenBank/DDBJ whole genome shotgun (WGS) entry which is preliminary data.</text>
</comment>
<gene>
    <name evidence="1" type="ORF">TNIN_229091</name>
</gene>
<keyword evidence="2" id="KW-1185">Reference proteome</keyword>
<sequence>MTSDVSKLYQLAFEDFPVEVQESLAVQYSTDAVHDPDVLWAVSMVEYKDFDSALAHVRPLLALGALGGHQVRHPLNSPLPPSALLSIFGRPSDAPVSLEKFIQPLQACLQEIYKLAGETTSIMPVKMKIPNVKSTNGFQVP</sequence>
<evidence type="ECO:0000313" key="1">
    <source>
        <dbReference type="EMBL" id="GFY64231.1"/>
    </source>
</evidence>